<feature type="region of interest" description="Disordered" evidence="1">
    <location>
        <begin position="164"/>
        <end position="209"/>
    </location>
</feature>
<feature type="region of interest" description="Disordered" evidence="1">
    <location>
        <begin position="742"/>
        <end position="819"/>
    </location>
</feature>
<dbReference type="GO" id="GO:0016020">
    <property type="term" value="C:membrane"/>
    <property type="evidence" value="ECO:0007669"/>
    <property type="project" value="TreeGrafter"/>
</dbReference>
<dbReference type="PANTHER" id="PTHR21575">
    <property type="entry name" value="PROTEIN HID1"/>
    <property type="match status" value="1"/>
</dbReference>
<keyword evidence="3" id="KW-1185">Reference proteome</keyword>
<reference evidence="2 3" key="1">
    <citation type="submission" date="2015-07" db="EMBL/GenBank/DDBJ databases">
        <title>Draft Genome Sequence of Malassezia furfur CBS1878 and Malassezia pachydermatis CBS1879.</title>
        <authorList>
            <person name="Triana S."/>
            <person name="Ohm R."/>
            <person name="Gonzalez A."/>
            <person name="DeCock H."/>
            <person name="Restrepo S."/>
            <person name="Celis A."/>
        </authorList>
    </citation>
    <scope>NUCLEOTIDE SEQUENCE [LARGE SCALE GENOMIC DNA]</scope>
    <source>
        <strain evidence="2 3">CBS 1879</strain>
    </source>
</reference>
<dbReference type="STRING" id="77020.A0A0M8MVD8"/>
<dbReference type="GO" id="GO:0005797">
    <property type="term" value="C:Golgi medial cisterna"/>
    <property type="evidence" value="ECO:0007669"/>
    <property type="project" value="TreeGrafter"/>
</dbReference>
<comment type="caution">
    <text evidence="2">The sequence shown here is derived from an EMBL/GenBank/DDBJ whole genome shotgun (WGS) entry which is preliminary data.</text>
</comment>
<dbReference type="GO" id="GO:0000138">
    <property type="term" value="C:Golgi trans cisterna"/>
    <property type="evidence" value="ECO:0007669"/>
    <property type="project" value="TreeGrafter"/>
</dbReference>
<dbReference type="OrthoDB" id="432953at2759"/>
<dbReference type="InterPro" id="IPR026705">
    <property type="entry name" value="Hid-1/Ecm30"/>
</dbReference>
<feature type="region of interest" description="Disordered" evidence="1">
    <location>
        <begin position="679"/>
        <end position="703"/>
    </location>
</feature>
<dbReference type="GeneID" id="28727635"/>
<feature type="compositionally biased region" description="Basic and acidic residues" evidence="1">
    <location>
        <begin position="763"/>
        <end position="807"/>
    </location>
</feature>
<dbReference type="VEuPathDB" id="FungiDB:Malapachy_1255"/>
<accession>A0A0M8MVD8</accession>
<name>A0A0M8MVD8_9BASI</name>
<dbReference type="Pfam" id="PF12722">
    <property type="entry name" value="Hid1"/>
    <property type="match status" value="1"/>
</dbReference>
<dbReference type="Proteomes" id="UP000037751">
    <property type="component" value="Unassembled WGS sequence"/>
</dbReference>
<feature type="compositionally biased region" description="Acidic residues" evidence="1">
    <location>
        <begin position="752"/>
        <end position="762"/>
    </location>
</feature>
<feature type="compositionally biased region" description="Polar residues" evidence="1">
    <location>
        <begin position="174"/>
        <end position="202"/>
    </location>
</feature>
<feature type="compositionally biased region" description="Polar residues" evidence="1">
    <location>
        <begin position="692"/>
        <end position="703"/>
    </location>
</feature>
<organism evidence="2 3">
    <name type="scientific">Malassezia pachydermatis</name>
    <dbReference type="NCBI Taxonomy" id="77020"/>
    <lineage>
        <taxon>Eukaryota</taxon>
        <taxon>Fungi</taxon>
        <taxon>Dikarya</taxon>
        <taxon>Basidiomycota</taxon>
        <taxon>Ustilaginomycotina</taxon>
        <taxon>Malasseziomycetes</taxon>
        <taxon>Malasseziales</taxon>
        <taxon>Malasseziaceae</taxon>
        <taxon>Malassezia</taxon>
    </lineage>
</organism>
<dbReference type="EMBL" id="LGAV01000003">
    <property type="protein sequence ID" value="KOS15104.1"/>
    <property type="molecule type" value="Genomic_DNA"/>
</dbReference>
<evidence type="ECO:0000313" key="3">
    <source>
        <dbReference type="Proteomes" id="UP000037751"/>
    </source>
</evidence>
<dbReference type="AlphaFoldDB" id="A0A0M8MVD8"/>
<protein>
    <submittedName>
        <fullName evidence="2">Uncharacterized protein</fullName>
    </submittedName>
</protein>
<dbReference type="RefSeq" id="XP_017992736.1">
    <property type="nucleotide sequence ID" value="XM_018135760.1"/>
</dbReference>
<sequence>MSILGYPSKILFGPDGKADFPTSAVMGIPRLYTERHISAADHRYWAQFTTKFDTVDDVYASLQVAELRKAAEEAPENLVTLVDVLTLHLESLVNDPHFAPVPKASPGGWSALLASTAPTPPVDGRDRHREALNCCRVLSRVIPILYESKPRTKEDIDITDLEHSALWHTKPRPSGSSRTPTQGPGSRVTPHNQSASTKTPEQGRTDDDDQFILADGDESIMDPLTEAAGDVSTVPVETVSCTGHVLLMTLMELLFYAGFTMPWAEEQFASDRADVSRVHFTIWEAGIGSPVDLSHTTMEHLQRRTEVLRLLLVLLAKPMYVEATALPTSEMQALRFITTELDRPVVLSFLCSLLNTVSNYRQSDAWFTFGTDLARERYLSMCLQTLGAVLTYEDTSNLFSFYAKKLYRESDFVFLLHGALKAFQAAMSVSHGAFEMGHTQATFPKPAEEHVSEWLAVLWHLLRTNDKLMSYVAASPIWSMHVMSWALYVALANRNHAATLGQAQCAIFLLQDLSAQPAFAEHLTQPASMNQVTVSVRLLRRHSTLALDALIESAYFLITTSAGPLRTLYPNMLYILYNTAPQWKHVCVVSASRIEQLVRQFAAPKYLLCMPEHPSLLNLLLQTLSRVMLYHYADNVHVAYVIVRLSSVLEQVRTLRLDEALEAIHRRWEHAKVWHKDDLSTTKSLPSPPAGTETTANEDVLTPSTDMDVAFRGAEIQNEQSLAHGADPLAVDEVLGTASSEVKVDAKTADTDAQDDGKEEAEAEPKEDTKANADDVIKEDTDADVKEDTERDAKATEVDHDAMREPAQEGGSTTRTGLSAPELRRVAVSIGKHGFVPTQAWVDAWQPTLSLDVLTPMLAYLTPRLQSFTQSDAVVGSANAHEQILQFLQTQSLDEVLPGASAPTMQPFVWSAQSTIWFQSYFWGLVYAVGATPWALWLDTHTHLFEVHTETPRDSTAAMAMGLVSSWTAGLLPTWPFTPLTSNDHGQATA</sequence>
<proteinExistence type="predicted"/>
<gene>
    <name evidence="2" type="ORF">Malapachy_1255</name>
</gene>
<evidence type="ECO:0000313" key="2">
    <source>
        <dbReference type="EMBL" id="KOS15104.1"/>
    </source>
</evidence>
<dbReference type="PANTHER" id="PTHR21575:SF12">
    <property type="entry name" value="PROTEIN HID1"/>
    <property type="match status" value="1"/>
</dbReference>
<evidence type="ECO:0000256" key="1">
    <source>
        <dbReference type="SAM" id="MobiDB-lite"/>
    </source>
</evidence>